<dbReference type="EMBL" id="JACHHY010000004">
    <property type="protein sequence ID" value="MBB5017641.1"/>
    <property type="molecule type" value="Genomic_DNA"/>
</dbReference>
<dbReference type="Pfam" id="PF02620">
    <property type="entry name" value="YceD"/>
    <property type="match status" value="1"/>
</dbReference>
<dbReference type="AlphaFoldDB" id="A0A840MQY3"/>
<evidence type="ECO:0000256" key="6">
    <source>
        <dbReference type="SAM" id="MobiDB-lite"/>
    </source>
</evidence>
<evidence type="ECO:0000256" key="5">
    <source>
        <dbReference type="ARBA" id="ARBA00031841"/>
    </source>
</evidence>
<dbReference type="GO" id="GO:0042254">
    <property type="term" value="P:ribosome biogenesis"/>
    <property type="evidence" value="ECO:0007669"/>
    <property type="project" value="UniProtKB-KW"/>
</dbReference>
<name>A0A840MQY3_9PROT</name>
<reference evidence="7 8" key="1">
    <citation type="submission" date="2020-08" db="EMBL/GenBank/DDBJ databases">
        <title>Genomic Encyclopedia of Type Strains, Phase IV (KMG-IV): sequencing the most valuable type-strain genomes for metagenomic binning, comparative biology and taxonomic classification.</title>
        <authorList>
            <person name="Goeker M."/>
        </authorList>
    </citation>
    <scope>NUCLEOTIDE SEQUENCE [LARGE SCALE GENOMIC DNA]</scope>
    <source>
        <strain evidence="7 8">DSM 27165</strain>
    </source>
</reference>
<evidence type="ECO:0000256" key="1">
    <source>
        <dbReference type="ARBA" id="ARBA00002868"/>
    </source>
</evidence>
<protein>
    <recommendedName>
        <fullName evidence="3">Large ribosomal RNA subunit accumulation protein YceD</fullName>
    </recommendedName>
    <alternativeName>
        <fullName evidence="5">23S rRNA accumulation protein YceD</fullName>
    </alternativeName>
</protein>
<sequence length="164" mass="17882">MSDSIFIDSEQFARDGQHLTGKVAVADLARLHDQLVSTEGSITFELTGGVDLRKRGTLALTTAGHVKQMCQRCLEPMNVSIDTESSLTLFQDEQAIEDASEDEPDIEGIVASKRLDVVALVEDEVLLSLPLAPRHDVCRAAGDNNARSDKPNPFAVLKQLKQPK</sequence>
<evidence type="ECO:0000256" key="2">
    <source>
        <dbReference type="ARBA" id="ARBA00010740"/>
    </source>
</evidence>
<feature type="region of interest" description="Disordered" evidence="6">
    <location>
        <begin position="141"/>
        <end position="164"/>
    </location>
</feature>
<keyword evidence="8" id="KW-1185">Reference proteome</keyword>
<organism evidence="7 8">
    <name type="scientific">Chitinivorax tropicus</name>
    <dbReference type="NCBI Taxonomy" id="714531"/>
    <lineage>
        <taxon>Bacteria</taxon>
        <taxon>Pseudomonadati</taxon>
        <taxon>Pseudomonadota</taxon>
        <taxon>Betaproteobacteria</taxon>
        <taxon>Chitinivorax</taxon>
    </lineage>
</organism>
<comment type="similarity">
    <text evidence="2">Belongs to the DUF177 domain family.</text>
</comment>
<dbReference type="GO" id="GO:0005829">
    <property type="term" value="C:cytosol"/>
    <property type="evidence" value="ECO:0007669"/>
    <property type="project" value="TreeGrafter"/>
</dbReference>
<evidence type="ECO:0000256" key="4">
    <source>
        <dbReference type="ARBA" id="ARBA00022517"/>
    </source>
</evidence>
<accession>A0A840MQY3</accession>
<dbReference type="RefSeq" id="WP_184035764.1">
    <property type="nucleotide sequence ID" value="NZ_JACHHY010000004.1"/>
</dbReference>
<comment type="caution">
    <text evidence="7">The sequence shown here is derived from an EMBL/GenBank/DDBJ whole genome shotgun (WGS) entry which is preliminary data.</text>
</comment>
<dbReference type="InterPro" id="IPR039255">
    <property type="entry name" value="YceD_bac"/>
</dbReference>
<keyword evidence="4" id="KW-0690">Ribosome biogenesis</keyword>
<evidence type="ECO:0000313" key="7">
    <source>
        <dbReference type="EMBL" id="MBB5017641.1"/>
    </source>
</evidence>
<dbReference type="PANTHER" id="PTHR38099">
    <property type="entry name" value="LARGE RIBOSOMAL RNA SUBUNIT ACCUMULATION PROTEIN YCED"/>
    <property type="match status" value="1"/>
</dbReference>
<comment type="function">
    <text evidence="1">Plays a role in synthesis, processing and/or stability of 23S rRNA.</text>
</comment>
<evidence type="ECO:0000313" key="8">
    <source>
        <dbReference type="Proteomes" id="UP000575898"/>
    </source>
</evidence>
<dbReference type="PANTHER" id="PTHR38099:SF1">
    <property type="entry name" value="LARGE RIBOSOMAL RNA SUBUNIT ACCUMULATION PROTEIN YCED"/>
    <property type="match status" value="1"/>
</dbReference>
<dbReference type="Proteomes" id="UP000575898">
    <property type="component" value="Unassembled WGS sequence"/>
</dbReference>
<proteinExistence type="inferred from homology"/>
<gene>
    <name evidence="7" type="ORF">HNQ59_000910</name>
</gene>
<evidence type="ECO:0000256" key="3">
    <source>
        <dbReference type="ARBA" id="ARBA00015716"/>
    </source>
</evidence>
<dbReference type="InterPro" id="IPR003772">
    <property type="entry name" value="YceD"/>
</dbReference>